<dbReference type="PROSITE" id="PS01124">
    <property type="entry name" value="HTH_ARAC_FAMILY_2"/>
    <property type="match status" value="1"/>
</dbReference>
<dbReference type="Pfam" id="PF02870">
    <property type="entry name" value="Methyltransf_1N"/>
    <property type="match status" value="1"/>
</dbReference>
<dbReference type="Gene3D" id="1.10.10.60">
    <property type="entry name" value="Homeodomain-like"/>
    <property type="match status" value="2"/>
</dbReference>
<gene>
    <name evidence="10" type="ORF">KM029_25040</name>
</gene>
<dbReference type="InterPro" id="IPR014048">
    <property type="entry name" value="MethylDNA_cys_MeTrfase_DNA-bd"/>
</dbReference>
<dbReference type="PANTHER" id="PTHR10815:SF13">
    <property type="entry name" value="METHYLATED-DNA--PROTEIN-CYSTEINE METHYLTRANSFERASE"/>
    <property type="match status" value="1"/>
</dbReference>
<evidence type="ECO:0000313" key="10">
    <source>
        <dbReference type="EMBL" id="QWG10652.1"/>
    </source>
</evidence>
<geneLocation type="plasmid" evidence="10 11">
    <name>p1</name>
</geneLocation>
<evidence type="ECO:0000313" key="11">
    <source>
        <dbReference type="Proteomes" id="UP000682802"/>
    </source>
</evidence>
<dbReference type="GO" id="GO:0032259">
    <property type="term" value="P:methylation"/>
    <property type="evidence" value="ECO:0007669"/>
    <property type="project" value="UniProtKB-KW"/>
</dbReference>
<dbReference type="CDD" id="cd06445">
    <property type="entry name" value="ATase"/>
    <property type="match status" value="1"/>
</dbReference>
<dbReference type="GO" id="GO:0003908">
    <property type="term" value="F:methylated-DNA-[protein]-cysteine S-methyltransferase activity"/>
    <property type="evidence" value="ECO:0007669"/>
    <property type="project" value="UniProtKB-EC"/>
</dbReference>
<evidence type="ECO:0000256" key="5">
    <source>
        <dbReference type="ARBA" id="ARBA00023015"/>
    </source>
</evidence>
<proteinExistence type="predicted"/>
<evidence type="ECO:0000256" key="6">
    <source>
        <dbReference type="ARBA" id="ARBA00023163"/>
    </source>
</evidence>
<dbReference type="InterPro" id="IPR036388">
    <property type="entry name" value="WH-like_DNA-bd_sf"/>
</dbReference>
<dbReference type="SUPFAM" id="SSF53155">
    <property type="entry name" value="Methylated DNA-protein cysteine methyltransferase domain"/>
    <property type="match status" value="1"/>
</dbReference>
<dbReference type="SUPFAM" id="SSF46689">
    <property type="entry name" value="Homeodomain-like"/>
    <property type="match status" value="2"/>
</dbReference>
<dbReference type="InterPro" id="IPR001497">
    <property type="entry name" value="MethylDNA_cys_MeTrfase_AS"/>
</dbReference>
<dbReference type="InterPro" id="IPR009057">
    <property type="entry name" value="Homeodomain-like_sf"/>
</dbReference>
<dbReference type="InterPro" id="IPR008332">
    <property type="entry name" value="MethylG_MeTrfase_N"/>
</dbReference>
<keyword evidence="10" id="KW-0614">Plasmid</keyword>
<evidence type="ECO:0000256" key="2">
    <source>
        <dbReference type="ARBA" id="ARBA00022603"/>
    </source>
</evidence>
<keyword evidence="5" id="KW-0805">Transcription regulation</keyword>
<keyword evidence="11" id="KW-1185">Reference proteome</keyword>
<dbReference type="PANTHER" id="PTHR10815">
    <property type="entry name" value="METHYLATED-DNA--PROTEIN-CYSTEINE METHYLTRANSFERASE"/>
    <property type="match status" value="1"/>
</dbReference>
<dbReference type="SMART" id="SM00342">
    <property type="entry name" value="HTH_ARAC"/>
    <property type="match status" value="1"/>
</dbReference>
<accession>A0ABX8H4Z3</accession>
<dbReference type="EC" id="2.1.1.63" evidence="10"/>
<protein>
    <submittedName>
        <fullName evidence="10">Methylated-DNA--[protein]-cysteine S-methyltransferase</fullName>
        <ecNumber evidence="10">2.1.1.63</ecNumber>
    </submittedName>
</protein>
<dbReference type="RefSeq" id="WP_144077144.1">
    <property type="nucleotide sequence ID" value="NZ_CP076130.1"/>
</dbReference>
<evidence type="ECO:0000259" key="9">
    <source>
        <dbReference type="PROSITE" id="PS01124"/>
    </source>
</evidence>
<dbReference type="InterPro" id="IPR018060">
    <property type="entry name" value="HTH_AraC"/>
</dbReference>
<evidence type="ECO:0000256" key="1">
    <source>
        <dbReference type="ARBA" id="ARBA00001286"/>
    </source>
</evidence>
<feature type="domain" description="HTH araC/xylS-type" evidence="9">
    <location>
        <begin position="13"/>
        <end position="111"/>
    </location>
</feature>
<dbReference type="Pfam" id="PF12833">
    <property type="entry name" value="HTH_18"/>
    <property type="match status" value="1"/>
</dbReference>
<dbReference type="Gene3D" id="1.10.10.10">
    <property type="entry name" value="Winged helix-like DNA-binding domain superfamily/Winged helix DNA-binding domain"/>
    <property type="match status" value="1"/>
</dbReference>
<dbReference type="Gene3D" id="3.30.160.70">
    <property type="entry name" value="Methylated DNA-protein cysteine methyltransferase domain"/>
    <property type="match status" value="1"/>
</dbReference>
<organism evidence="10 11">
    <name type="scientific">Flammeovirga kamogawensis</name>
    <dbReference type="NCBI Taxonomy" id="373891"/>
    <lineage>
        <taxon>Bacteria</taxon>
        <taxon>Pseudomonadati</taxon>
        <taxon>Bacteroidota</taxon>
        <taxon>Cytophagia</taxon>
        <taxon>Cytophagales</taxon>
        <taxon>Flammeovirgaceae</taxon>
        <taxon>Flammeovirga</taxon>
    </lineage>
</organism>
<dbReference type="SUPFAM" id="SSF46767">
    <property type="entry name" value="Methylated DNA-protein cysteine methyltransferase, C-terminal domain"/>
    <property type="match status" value="1"/>
</dbReference>
<sequence length="280" mass="31256">MDEQQKMDYDRIAIAIEHIKSNFKNQPSLDDLAEVVHLSSFHFQRMFNDWAGVSPKKFTQYLTLEYAKELLTNQKISISETAFELGLSGTSRLHDLFISIEGMTPGEFKKGGKALSIKYSLTESPFGKIIVASTSKGICHMAFYTNKEEAIEIMKKRFPNASYLNEKDGMHENAIGIFYSDWNNLDKVKLHLNGTDFQLKVWESLLKIPFGGVSTYGKVAQSIGNPKASRAVGTAIGSNPVSFLIPCHRVIQSSGNTGQYMWGAVRKSAILGWEAVKINS</sequence>
<keyword evidence="3 10" id="KW-0808">Transferase</keyword>
<evidence type="ECO:0000256" key="7">
    <source>
        <dbReference type="ARBA" id="ARBA00023204"/>
    </source>
</evidence>
<dbReference type="NCBIfam" id="TIGR00589">
    <property type="entry name" value="ogt"/>
    <property type="match status" value="1"/>
</dbReference>
<comment type="catalytic activity">
    <reaction evidence="1">
        <text>a 4-O-methyl-thymidine in DNA + L-cysteinyl-[protein] = a thymidine in DNA + S-methyl-L-cysteinyl-[protein]</text>
        <dbReference type="Rhea" id="RHEA:53428"/>
        <dbReference type="Rhea" id="RHEA-COMP:10131"/>
        <dbReference type="Rhea" id="RHEA-COMP:10132"/>
        <dbReference type="Rhea" id="RHEA-COMP:13555"/>
        <dbReference type="Rhea" id="RHEA-COMP:13556"/>
        <dbReference type="ChEBI" id="CHEBI:29950"/>
        <dbReference type="ChEBI" id="CHEBI:82612"/>
        <dbReference type="ChEBI" id="CHEBI:137386"/>
        <dbReference type="ChEBI" id="CHEBI:137387"/>
        <dbReference type="EC" id="2.1.1.63"/>
    </reaction>
</comment>
<dbReference type="InterPro" id="IPR036631">
    <property type="entry name" value="MGMT_N_sf"/>
</dbReference>
<evidence type="ECO:0000256" key="8">
    <source>
        <dbReference type="ARBA" id="ARBA00049348"/>
    </source>
</evidence>
<reference evidence="10 11" key="1">
    <citation type="submission" date="2021-05" db="EMBL/GenBank/DDBJ databases">
        <title>Comparative genomic studies on the polysaccharide-degrading batcterial strains of the Flammeovirga genus.</title>
        <authorList>
            <person name="Zewei F."/>
            <person name="Zheng Z."/>
            <person name="Yu L."/>
            <person name="Ruyue G."/>
            <person name="Yanhong M."/>
            <person name="Yuanyuan C."/>
            <person name="Jingyan G."/>
            <person name="Wenjun H."/>
        </authorList>
    </citation>
    <scope>NUCLEOTIDE SEQUENCE [LARGE SCALE GENOMIC DNA]</scope>
    <source>
        <strain evidence="10 11">YS10</strain>
        <plasmid evidence="10 11">p1</plasmid>
    </source>
</reference>
<comment type="catalytic activity">
    <reaction evidence="8">
        <text>a 6-O-methyl-2'-deoxyguanosine in DNA + L-cysteinyl-[protein] = S-methyl-L-cysteinyl-[protein] + a 2'-deoxyguanosine in DNA</text>
        <dbReference type="Rhea" id="RHEA:24000"/>
        <dbReference type="Rhea" id="RHEA-COMP:10131"/>
        <dbReference type="Rhea" id="RHEA-COMP:10132"/>
        <dbReference type="Rhea" id="RHEA-COMP:11367"/>
        <dbReference type="Rhea" id="RHEA-COMP:11368"/>
        <dbReference type="ChEBI" id="CHEBI:29950"/>
        <dbReference type="ChEBI" id="CHEBI:82612"/>
        <dbReference type="ChEBI" id="CHEBI:85445"/>
        <dbReference type="ChEBI" id="CHEBI:85448"/>
        <dbReference type="EC" id="2.1.1.63"/>
    </reaction>
</comment>
<keyword evidence="2 10" id="KW-0489">Methyltransferase</keyword>
<dbReference type="EMBL" id="CP076130">
    <property type="protein sequence ID" value="QWG10652.1"/>
    <property type="molecule type" value="Genomic_DNA"/>
</dbReference>
<dbReference type="PROSITE" id="PS00374">
    <property type="entry name" value="MGMT"/>
    <property type="match status" value="1"/>
</dbReference>
<dbReference type="Pfam" id="PF01035">
    <property type="entry name" value="DNA_binding_1"/>
    <property type="match status" value="1"/>
</dbReference>
<keyword evidence="7" id="KW-0234">DNA repair</keyword>
<dbReference type="InterPro" id="IPR036217">
    <property type="entry name" value="MethylDNA_cys_MeTrfase_DNAb"/>
</dbReference>
<name>A0ABX8H4Z3_9BACT</name>
<evidence type="ECO:0000256" key="4">
    <source>
        <dbReference type="ARBA" id="ARBA00022763"/>
    </source>
</evidence>
<keyword evidence="4" id="KW-0227">DNA damage</keyword>
<evidence type="ECO:0000256" key="3">
    <source>
        <dbReference type="ARBA" id="ARBA00022679"/>
    </source>
</evidence>
<dbReference type="Proteomes" id="UP000682802">
    <property type="component" value="Plasmid p1"/>
</dbReference>
<keyword evidence="6" id="KW-0804">Transcription</keyword>